<reference evidence="2 3" key="1">
    <citation type="submission" date="2018-07" db="EMBL/GenBank/DDBJ databases">
        <title>Whole Genome Shotgun Sequence of Streptomyces spongiicola strain 531S.</title>
        <authorList>
            <person name="Dohra H."/>
            <person name="Kodani S."/>
        </authorList>
    </citation>
    <scope>NUCLEOTIDE SEQUENCE [LARGE SCALE GENOMIC DNA]</scope>
    <source>
        <strain evidence="2 3">531S</strain>
    </source>
</reference>
<proteinExistence type="predicted"/>
<accession>A0A388T788</accession>
<keyword evidence="1" id="KW-0472">Membrane</keyword>
<dbReference type="InterPro" id="IPR046218">
    <property type="entry name" value="DUF6251"/>
</dbReference>
<protein>
    <submittedName>
        <fullName evidence="2">Uncharacterized protein</fullName>
    </submittedName>
</protein>
<dbReference type="RefSeq" id="WP_116429046.1">
    <property type="nucleotide sequence ID" value="NZ_BGZL01000029.1"/>
</dbReference>
<feature type="transmembrane region" description="Helical" evidence="1">
    <location>
        <begin position="91"/>
        <end position="113"/>
    </location>
</feature>
<feature type="transmembrane region" description="Helical" evidence="1">
    <location>
        <begin position="63"/>
        <end position="85"/>
    </location>
</feature>
<dbReference type="Proteomes" id="UP000265354">
    <property type="component" value="Unassembled WGS sequence"/>
</dbReference>
<dbReference type="AlphaFoldDB" id="A0A388T788"/>
<keyword evidence="1" id="KW-0812">Transmembrane</keyword>
<comment type="caution">
    <text evidence="2">The sequence shown here is derived from an EMBL/GenBank/DDBJ whole genome shotgun (WGS) entry which is preliminary data.</text>
</comment>
<dbReference type="EMBL" id="BGZL01000029">
    <property type="protein sequence ID" value="GBQ04152.1"/>
    <property type="molecule type" value="Genomic_DNA"/>
</dbReference>
<gene>
    <name evidence="2" type="ORF">SSP531S_56440</name>
</gene>
<organism evidence="2 3">
    <name type="scientific">Streptomyces spongiicola</name>
    <dbReference type="NCBI Taxonomy" id="1690221"/>
    <lineage>
        <taxon>Bacteria</taxon>
        <taxon>Bacillati</taxon>
        <taxon>Actinomycetota</taxon>
        <taxon>Actinomycetes</taxon>
        <taxon>Kitasatosporales</taxon>
        <taxon>Streptomycetaceae</taxon>
        <taxon>Streptomyces</taxon>
    </lineage>
</organism>
<evidence type="ECO:0000256" key="1">
    <source>
        <dbReference type="SAM" id="Phobius"/>
    </source>
</evidence>
<evidence type="ECO:0000313" key="3">
    <source>
        <dbReference type="Proteomes" id="UP000265354"/>
    </source>
</evidence>
<evidence type="ECO:0000313" key="2">
    <source>
        <dbReference type="EMBL" id="GBQ04152.1"/>
    </source>
</evidence>
<keyword evidence="1" id="KW-1133">Transmembrane helix</keyword>
<dbReference type="Pfam" id="PF19764">
    <property type="entry name" value="DUF6251"/>
    <property type="match status" value="1"/>
</dbReference>
<name>A0A388T788_9ACTN</name>
<sequence length="135" mass="14030">MESLPEPTRVVQLPDGTHVYLNPAHPAAPHSIGPRVVGPEAVGPRVVHQHVHQAPPDRTVQRLALGTGIGAGTVAAGVYFGPLLVGVLTAMAANLALLALLAAVCAWGVVTVVRSVGGPDGKQAARNARRTRRRR</sequence>